<dbReference type="Pfam" id="PF00763">
    <property type="entry name" value="THF_DHG_CYH"/>
    <property type="match status" value="1"/>
</dbReference>
<keyword evidence="9 12" id="KW-0368">Histidine biosynthesis</keyword>
<reference evidence="16" key="2">
    <citation type="submission" date="2015-10" db="EMBL/GenBank/DDBJ databases">
        <title>Improved Draft Genome Sequence of Clostridium pasteurianum Strain ATCC 6013 (DSM 525) Using a Hybrid Next-Generation Sequencing Approach.</title>
        <authorList>
            <person name="Pyne M.E."/>
            <person name="Utturkar S.M."/>
            <person name="Brown S.D."/>
            <person name="Moo-Young M."/>
            <person name="Chung D.A."/>
            <person name="Chou P.C."/>
        </authorList>
    </citation>
    <scope>NUCLEOTIDE SEQUENCE</scope>
    <source>
        <strain evidence="16">ATCC 6013</strain>
    </source>
</reference>
<dbReference type="GeneID" id="93074065"/>
<evidence type="ECO:0000256" key="6">
    <source>
        <dbReference type="ARBA" id="ARBA00022801"/>
    </source>
</evidence>
<dbReference type="PATRIC" id="fig|1262449.3.peg.1746"/>
<comment type="similarity">
    <text evidence="12">Belongs to the tetrahydrofolate dehydrogenase/cyclohydrolase family.</text>
</comment>
<dbReference type="CDD" id="cd01080">
    <property type="entry name" value="NAD_bind_m-THF_DH_Cyclohyd"/>
    <property type="match status" value="1"/>
</dbReference>
<dbReference type="InterPro" id="IPR046346">
    <property type="entry name" value="Aminoacid_DH-like_N_sf"/>
</dbReference>
<dbReference type="FunFam" id="3.40.50.720:FF:000006">
    <property type="entry name" value="Bifunctional protein FolD"/>
    <property type="match status" value="1"/>
</dbReference>
<dbReference type="KEGG" id="cpae:CPAST_c19070"/>
<evidence type="ECO:0000259" key="13">
    <source>
        <dbReference type="Pfam" id="PF00763"/>
    </source>
</evidence>
<evidence type="ECO:0000313" key="16">
    <source>
        <dbReference type="EMBL" id="KRU12026.1"/>
    </source>
</evidence>
<dbReference type="EC" id="1.5.1.5" evidence="12"/>
<feature type="binding site" evidence="12">
    <location>
        <begin position="165"/>
        <end position="167"/>
    </location>
    <ligand>
        <name>NADP(+)</name>
        <dbReference type="ChEBI" id="CHEBI:58349"/>
    </ligand>
</feature>
<dbReference type="HAMAP" id="MF_01576">
    <property type="entry name" value="THF_DHG_CYH"/>
    <property type="match status" value="1"/>
</dbReference>
<dbReference type="EMBL" id="JPGY02000001">
    <property type="protein sequence ID" value="KRU12026.1"/>
    <property type="molecule type" value="Genomic_DNA"/>
</dbReference>
<dbReference type="UniPathway" id="UPA00193"/>
<keyword evidence="3 12" id="KW-0554">One-carbon metabolism</keyword>
<dbReference type="InterPro" id="IPR000672">
    <property type="entry name" value="THF_DH/CycHdrlase"/>
</dbReference>
<evidence type="ECO:0000313" key="15">
    <source>
        <dbReference type="EMBL" id="AJA51965.1"/>
    </source>
</evidence>
<dbReference type="GO" id="GO:0009086">
    <property type="term" value="P:methionine biosynthetic process"/>
    <property type="evidence" value="ECO:0007669"/>
    <property type="project" value="UniProtKB-KW"/>
</dbReference>
<evidence type="ECO:0000256" key="1">
    <source>
        <dbReference type="ARBA" id="ARBA00004777"/>
    </source>
</evidence>
<evidence type="ECO:0000313" key="18">
    <source>
        <dbReference type="Proteomes" id="UP000030905"/>
    </source>
</evidence>
<accession>A0A0H3J4Q9</accession>
<feature type="domain" description="Tetrahydrofolate dehydrogenase/cyclohydrolase catalytic" evidence="13">
    <location>
        <begin position="5"/>
        <end position="120"/>
    </location>
</feature>
<comment type="function">
    <text evidence="12">Catalyzes the oxidation of 5,10-methylenetetrahydrofolate to 5,10-methenyltetrahydrofolate and then the hydrolysis of 5,10-methenyltetrahydrofolate to 10-formyltetrahydrofolate.</text>
</comment>
<evidence type="ECO:0000256" key="5">
    <source>
        <dbReference type="ARBA" id="ARBA00022755"/>
    </source>
</evidence>
<feature type="binding site" evidence="12">
    <location>
        <position position="231"/>
    </location>
    <ligand>
        <name>NADP(+)</name>
        <dbReference type="ChEBI" id="CHEBI:58349"/>
    </ligand>
</feature>
<dbReference type="InterPro" id="IPR020631">
    <property type="entry name" value="THF_DH/CycHdrlase_NAD-bd_dom"/>
</dbReference>
<name>A0A0H3J4Q9_CLOPA</name>
<keyword evidence="7 12" id="KW-0521">NADP</keyword>
<feature type="domain" description="Tetrahydrofolate dehydrogenase/cyclohydrolase NAD(P)-binding" evidence="14">
    <location>
        <begin position="139"/>
        <end position="279"/>
    </location>
</feature>
<keyword evidence="6 12" id="KW-0378">Hydrolase</keyword>
<comment type="pathway">
    <text evidence="1 12">One-carbon metabolism; tetrahydrofolate interconversion.</text>
</comment>
<evidence type="ECO:0000256" key="8">
    <source>
        <dbReference type="ARBA" id="ARBA00023002"/>
    </source>
</evidence>
<evidence type="ECO:0000256" key="11">
    <source>
        <dbReference type="ARBA" id="ARBA00023268"/>
    </source>
</evidence>
<dbReference type="SUPFAM" id="SSF51735">
    <property type="entry name" value="NAD(P)-binding Rossmann-fold domains"/>
    <property type="match status" value="1"/>
</dbReference>
<evidence type="ECO:0000256" key="4">
    <source>
        <dbReference type="ARBA" id="ARBA00022605"/>
    </source>
</evidence>
<dbReference type="KEGG" id="cpat:CLPA_c19070"/>
<dbReference type="RefSeq" id="WP_003444198.1">
    <property type="nucleotide sequence ID" value="NZ_ANZB01000004.1"/>
</dbReference>
<dbReference type="GO" id="GO:0004477">
    <property type="term" value="F:methenyltetrahydrofolate cyclohydrolase activity"/>
    <property type="evidence" value="ECO:0007669"/>
    <property type="project" value="UniProtKB-UniRule"/>
</dbReference>
<evidence type="ECO:0000259" key="14">
    <source>
        <dbReference type="Pfam" id="PF02882"/>
    </source>
</evidence>
<dbReference type="GO" id="GO:0005829">
    <property type="term" value="C:cytosol"/>
    <property type="evidence" value="ECO:0007669"/>
    <property type="project" value="TreeGrafter"/>
</dbReference>
<comment type="subunit">
    <text evidence="2 12">Homodimer.</text>
</comment>
<sequence length="282" mass="30862">MGNKIQGKLVAESFRDSIREFVKNRIDNNLRVPGLSIILVGNDGGSQYYVKNAKKLCDNLNVKCEVFNFPEETSEKDIINTIETLNNREDVDGIMLQLPLPDKFNEKNIIDKIDYKKDVDGLTHINIGKLYSGEKSFIPCTPKGIIELIKSTGEDISCKNAVVIGRSNIVGKPVAQLLLNNNATVTICHSRTKNLKEVCSQADILIAAIGKPHFVDGSFVKEGAIVIDVGTTMVDGKLKGDVIFDDVINKASFLTSVPGGVGAMTTTMLLMNTCEALENYVH</sequence>
<dbReference type="SUPFAM" id="SSF53223">
    <property type="entry name" value="Aminoacid dehydrogenase-like, N-terminal domain"/>
    <property type="match status" value="1"/>
</dbReference>
<dbReference type="EC" id="3.5.4.9" evidence="12"/>
<comment type="catalytic activity">
    <reaction evidence="12">
        <text>(6R)-5,10-methylene-5,6,7,8-tetrahydrofolate + NADP(+) = (6R)-5,10-methenyltetrahydrofolate + NADPH</text>
        <dbReference type="Rhea" id="RHEA:22812"/>
        <dbReference type="ChEBI" id="CHEBI:15636"/>
        <dbReference type="ChEBI" id="CHEBI:57455"/>
        <dbReference type="ChEBI" id="CHEBI:57783"/>
        <dbReference type="ChEBI" id="CHEBI:58349"/>
        <dbReference type="EC" id="1.5.1.5"/>
    </reaction>
</comment>
<reference evidence="15 18" key="1">
    <citation type="journal article" date="2015" name="Genome Announc.">
        <title>Complete Genome Sequence of the Nitrogen-Fixing and Solvent-Producing Clostridium pasteurianum DSM 525.</title>
        <authorList>
            <person name="Poehlein A."/>
            <person name="Grosse-Honebrink A."/>
            <person name="Zhang Y."/>
            <person name="Minton N.P."/>
            <person name="Daniel R."/>
        </authorList>
    </citation>
    <scope>NUCLEOTIDE SEQUENCE [LARGE SCALE GENOMIC DNA]</scope>
    <source>
        <strain evidence="15">DSM 525</strain>
        <strain evidence="18">DSM 525 / ATCC 6013</strain>
    </source>
</reference>
<dbReference type="Proteomes" id="UP000028042">
    <property type="component" value="Unassembled WGS sequence"/>
</dbReference>
<keyword evidence="5 12" id="KW-0658">Purine biosynthesis</keyword>
<evidence type="ECO:0000256" key="10">
    <source>
        <dbReference type="ARBA" id="ARBA00023167"/>
    </source>
</evidence>
<comment type="catalytic activity">
    <reaction evidence="12">
        <text>(6R)-5,10-methenyltetrahydrofolate + H2O = (6R)-10-formyltetrahydrofolate + H(+)</text>
        <dbReference type="Rhea" id="RHEA:23700"/>
        <dbReference type="ChEBI" id="CHEBI:15377"/>
        <dbReference type="ChEBI" id="CHEBI:15378"/>
        <dbReference type="ChEBI" id="CHEBI:57455"/>
        <dbReference type="ChEBI" id="CHEBI:195366"/>
        <dbReference type="EC" id="3.5.4.9"/>
    </reaction>
</comment>
<evidence type="ECO:0000256" key="3">
    <source>
        <dbReference type="ARBA" id="ARBA00022563"/>
    </source>
</evidence>
<dbReference type="PRINTS" id="PR00085">
    <property type="entry name" value="THFDHDRGNASE"/>
</dbReference>
<comment type="caution">
    <text evidence="12">Lacks conserved residue(s) required for the propagation of feature annotation.</text>
</comment>
<dbReference type="EMBL" id="CP009268">
    <property type="protein sequence ID" value="AJA51965.1"/>
    <property type="molecule type" value="Genomic_DNA"/>
</dbReference>
<dbReference type="Gene3D" id="3.40.50.720">
    <property type="entry name" value="NAD(P)-binding Rossmann-like Domain"/>
    <property type="match status" value="1"/>
</dbReference>
<dbReference type="Gene3D" id="3.40.50.10860">
    <property type="entry name" value="Leucine Dehydrogenase, chain A, domain 1"/>
    <property type="match status" value="1"/>
</dbReference>
<dbReference type="GO" id="GO:0006164">
    <property type="term" value="P:purine nucleotide biosynthetic process"/>
    <property type="evidence" value="ECO:0007669"/>
    <property type="project" value="UniProtKB-KW"/>
</dbReference>
<dbReference type="eggNOG" id="COG0190">
    <property type="taxonomic scope" value="Bacteria"/>
</dbReference>
<dbReference type="AlphaFoldDB" id="A0A0H3J4Q9"/>
<dbReference type="GO" id="GO:0000105">
    <property type="term" value="P:L-histidine biosynthetic process"/>
    <property type="evidence" value="ECO:0007669"/>
    <property type="project" value="UniProtKB-KW"/>
</dbReference>
<evidence type="ECO:0000256" key="12">
    <source>
        <dbReference type="HAMAP-Rule" id="MF_01576"/>
    </source>
</evidence>
<reference evidence="16 17" key="3">
    <citation type="journal article" name="Genome Announc.">
        <title>Improved Draft Genome Sequence of Clostridium pasteurianum Strain ATCC 6013 (DSM 525) Using a Hybrid Next-Generation Sequencing Approach.</title>
        <authorList>
            <person name="Pyne M.E."/>
            <person name="Utturkar S."/>
            <person name="Brown S.D."/>
            <person name="Moo-Young M."/>
            <person name="Chung D.A."/>
            <person name="Chou C.P."/>
        </authorList>
    </citation>
    <scope>NUCLEOTIDE SEQUENCE [LARGE SCALE GENOMIC DNA]</scope>
    <source>
        <strain evidence="16 17">ATCC 6013</strain>
    </source>
</reference>
<keyword evidence="11 12" id="KW-0511">Multifunctional enzyme</keyword>
<dbReference type="Pfam" id="PF02882">
    <property type="entry name" value="THF_DHG_CYH_C"/>
    <property type="match status" value="1"/>
</dbReference>
<protein>
    <recommendedName>
        <fullName evidence="12">Bifunctional protein FolD</fullName>
    </recommendedName>
    <domain>
        <recommendedName>
            <fullName evidence="12">Methylenetetrahydrofolate dehydrogenase</fullName>
            <ecNumber evidence="12">1.5.1.5</ecNumber>
        </recommendedName>
    </domain>
    <domain>
        <recommendedName>
            <fullName evidence="12">Methenyltetrahydrofolate cyclohydrolase</fullName>
            <ecNumber evidence="12">3.5.4.9</ecNumber>
        </recommendedName>
    </domain>
</protein>
<gene>
    <name evidence="12 15" type="primary">folD</name>
    <name evidence="15" type="ORF">CLPA_c19070</name>
    <name evidence="16" type="ORF">CP6013_01273</name>
</gene>
<evidence type="ECO:0000256" key="7">
    <source>
        <dbReference type="ARBA" id="ARBA00022857"/>
    </source>
</evidence>
<proteinExistence type="inferred from homology"/>
<evidence type="ECO:0000313" key="17">
    <source>
        <dbReference type="Proteomes" id="UP000028042"/>
    </source>
</evidence>
<dbReference type="InterPro" id="IPR036291">
    <property type="entry name" value="NAD(P)-bd_dom_sf"/>
</dbReference>
<evidence type="ECO:0000256" key="9">
    <source>
        <dbReference type="ARBA" id="ARBA00023102"/>
    </source>
</evidence>
<evidence type="ECO:0000256" key="2">
    <source>
        <dbReference type="ARBA" id="ARBA00011738"/>
    </source>
</evidence>
<dbReference type="FunFam" id="3.40.50.10860:FF:000005">
    <property type="entry name" value="C-1-tetrahydrofolate synthase, cytoplasmic, putative"/>
    <property type="match status" value="1"/>
</dbReference>
<dbReference type="Proteomes" id="UP000030905">
    <property type="component" value="Chromosome"/>
</dbReference>
<keyword evidence="8 12" id="KW-0560">Oxidoreductase</keyword>
<keyword evidence="4 12" id="KW-0028">Amino-acid biosynthesis</keyword>
<dbReference type="PANTHER" id="PTHR48099">
    <property type="entry name" value="C-1-TETRAHYDROFOLATE SYNTHASE, CYTOPLASMIC-RELATED"/>
    <property type="match status" value="1"/>
</dbReference>
<dbReference type="GO" id="GO:0035999">
    <property type="term" value="P:tetrahydrofolate interconversion"/>
    <property type="evidence" value="ECO:0007669"/>
    <property type="project" value="UniProtKB-UniRule"/>
</dbReference>
<keyword evidence="18" id="KW-1185">Reference proteome</keyword>
<dbReference type="InterPro" id="IPR020630">
    <property type="entry name" value="THF_DH/CycHdrlase_cat_dom"/>
</dbReference>
<dbReference type="NCBIfam" id="NF010769">
    <property type="entry name" value="PRK14172.1"/>
    <property type="match status" value="1"/>
</dbReference>
<dbReference type="GO" id="GO:0004488">
    <property type="term" value="F:methylenetetrahydrofolate dehydrogenase (NADP+) activity"/>
    <property type="evidence" value="ECO:0007669"/>
    <property type="project" value="UniProtKB-UniRule"/>
</dbReference>
<dbReference type="PANTHER" id="PTHR48099:SF5">
    <property type="entry name" value="C-1-TETRAHYDROFOLATE SYNTHASE, CYTOPLASMIC"/>
    <property type="match status" value="1"/>
</dbReference>
<organism evidence="15 18">
    <name type="scientific">Clostridium pasteurianum DSM 525 = ATCC 6013</name>
    <dbReference type="NCBI Taxonomy" id="1262449"/>
    <lineage>
        <taxon>Bacteria</taxon>
        <taxon>Bacillati</taxon>
        <taxon>Bacillota</taxon>
        <taxon>Clostridia</taxon>
        <taxon>Eubacteriales</taxon>
        <taxon>Clostridiaceae</taxon>
        <taxon>Clostridium</taxon>
    </lineage>
</organism>
<keyword evidence="10 12" id="KW-0486">Methionine biosynthesis</keyword>